<name>A0A2S1SG23_9FLAO</name>
<feature type="signal peptide" evidence="1">
    <location>
        <begin position="1"/>
        <end position="19"/>
    </location>
</feature>
<evidence type="ECO:0000313" key="2">
    <source>
        <dbReference type="EMBL" id="AWI25363.1"/>
    </source>
</evidence>
<organism evidence="2 3">
    <name type="scientific">Flavobacterium pallidum</name>
    <dbReference type="NCBI Taxonomy" id="2172098"/>
    <lineage>
        <taxon>Bacteria</taxon>
        <taxon>Pseudomonadati</taxon>
        <taxon>Bacteroidota</taxon>
        <taxon>Flavobacteriia</taxon>
        <taxon>Flavobacteriales</taxon>
        <taxon>Flavobacteriaceae</taxon>
        <taxon>Flavobacterium</taxon>
    </lineage>
</organism>
<dbReference type="RefSeq" id="WP_108903155.1">
    <property type="nucleotide sequence ID" value="NZ_CP029187.1"/>
</dbReference>
<sequence>MKIHRFIVLLSILLTQSVAVPPQFMDIDDSVKLEWHKSYADDTMDKAVVGLRWALSYVGAKSLGPSEITVSGNTASINAYKLGLNENAVNALKILHQAIRESGEYKRNKSIDMGRYVSLILGSPQHYYALTGVPEKLDDLLAGYTLLEDKGYVNHSAVSLKHRIIRFSGQDKMRQVFLSAETDPATGRIEEYETLEIMDNAQLRFGIFDADGNRMDHADPSVTNAGKPAKCMWCHESTISPMFKPQDEVHSYLSYNALQDKLKAYNQSLTEQKALLKEGVDYLKLQDHTFTELLYITFMEPSAERLSAEWGMPLAEVQQRLSGLSTHVCEEFPYLGPLYQRKEVEKLAPYQGLEVSGSVREMSSEVNYIHD</sequence>
<evidence type="ECO:0000313" key="3">
    <source>
        <dbReference type="Proteomes" id="UP000244937"/>
    </source>
</evidence>
<keyword evidence="1" id="KW-0732">Signal</keyword>
<feature type="chain" id="PRO_5015428375" evidence="1">
    <location>
        <begin position="20"/>
        <end position="371"/>
    </location>
</feature>
<dbReference type="KEGG" id="fpal:HYN49_05310"/>
<evidence type="ECO:0000256" key="1">
    <source>
        <dbReference type="SAM" id="SignalP"/>
    </source>
</evidence>
<protein>
    <submittedName>
        <fullName evidence="2">Uncharacterized protein</fullName>
    </submittedName>
</protein>
<dbReference type="EMBL" id="CP029187">
    <property type="protein sequence ID" value="AWI25363.1"/>
    <property type="molecule type" value="Genomic_DNA"/>
</dbReference>
<proteinExistence type="predicted"/>
<accession>A0A2S1SG23</accession>
<gene>
    <name evidence="2" type="ORF">HYN49_05310</name>
</gene>
<keyword evidence="3" id="KW-1185">Reference proteome</keyword>
<dbReference type="OrthoDB" id="1313812at2"/>
<dbReference type="Proteomes" id="UP000244937">
    <property type="component" value="Chromosome"/>
</dbReference>
<dbReference type="AlphaFoldDB" id="A0A2S1SG23"/>
<reference evidence="2 3" key="1">
    <citation type="submission" date="2018-05" db="EMBL/GenBank/DDBJ databases">
        <title>Genome sequencing of Flavobacterium sp. HYN0049.</title>
        <authorList>
            <person name="Yi H."/>
            <person name="Baek C."/>
        </authorList>
    </citation>
    <scope>NUCLEOTIDE SEQUENCE [LARGE SCALE GENOMIC DNA]</scope>
    <source>
        <strain evidence="2 3">HYN0049</strain>
    </source>
</reference>